<keyword evidence="4" id="KW-1185">Reference proteome</keyword>
<keyword evidence="2" id="KW-0472">Membrane</keyword>
<reference evidence="5" key="3">
    <citation type="submission" date="2025-04" db="UniProtKB">
        <authorList>
            <consortium name="RefSeq"/>
        </authorList>
    </citation>
    <scope>IDENTIFICATION</scope>
    <source>
        <strain evidence="5">CBS 304.34</strain>
    </source>
</reference>
<feature type="transmembrane region" description="Helical" evidence="2">
    <location>
        <begin position="159"/>
        <end position="181"/>
    </location>
</feature>
<organism evidence="3">
    <name type="scientific">Mytilinidion resinicola</name>
    <dbReference type="NCBI Taxonomy" id="574789"/>
    <lineage>
        <taxon>Eukaryota</taxon>
        <taxon>Fungi</taxon>
        <taxon>Dikarya</taxon>
        <taxon>Ascomycota</taxon>
        <taxon>Pezizomycotina</taxon>
        <taxon>Dothideomycetes</taxon>
        <taxon>Pleosporomycetidae</taxon>
        <taxon>Mytilinidiales</taxon>
        <taxon>Mytilinidiaceae</taxon>
        <taxon>Mytilinidion</taxon>
    </lineage>
</organism>
<sequence length="231" mass="25237">MGLFTIPPQPVKKLQGDPRWANASAFASYAPLVVLTLLFLSIIQIILGAIWMANLKSLNFPLILQPLIVPCLSFFNTVPSAQLHLYSRANSPMTAFCLSTILCLFYLVAALINLVVCSPDTASLPALCPAGTVHKKGAPPGTRDHSGPHISEGYWDATVALWLLSAVGYAIAAGMAFTVRLRMKGREREGRRVGKTRQVVQAEVELEGLSPEEVERQNEKARKRWQKLSAG</sequence>
<proteinExistence type="predicted"/>
<keyword evidence="2" id="KW-1133">Transmembrane helix</keyword>
<dbReference type="GeneID" id="54456517"/>
<evidence type="ECO:0000313" key="3">
    <source>
        <dbReference type="EMBL" id="KAF2808791.1"/>
    </source>
</evidence>
<dbReference type="Proteomes" id="UP000504636">
    <property type="component" value="Unplaced"/>
</dbReference>
<feature type="compositionally biased region" description="Basic residues" evidence="1">
    <location>
        <begin position="221"/>
        <end position="231"/>
    </location>
</feature>
<keyword evidence="2" id="KW-0812">Transmembrane</keyword>
<gene>
    <name evidence="3 5" type="ORF">BDZ99DRAFT_389274</name>
</gene>
<dbReference type="EMBL" id="MU003702">
    <property type="protein sequence ID" value="KAF2808791.1"/>
    <property type="molecule type" value="Genomic_DNA"/>
</dbReference>
<accession>A0A6A6YJ12</accession>
<dbReference type="OrthoDB" id="4155317at2759"/>
<name>A0A6A6YJ12_9PEZI</name>
<evidence type="ECO:0008006" key="6">
    <source>
        <dbReference type="Google" id="ProtNLM"/>
    </source>
</evidence>
<feature type="transmembrane region" description="Helical" evidence="2">
    <location>
        <begin position="95"/>
        <end position="116"/>
    </location>
</feature>
<evidence type="ECO:0000256" key="2">
    <source>
        <dbReference type="SAM" id="Phobius"/>
    </source>
</evidence>
<reference evidence="3 5" key="1">
    <citation type="journal article" date="2020" name="Stud. Mycol.">
        <title>101 Dothideomycetes genomes: a test case for predicting lifestyles and emergence of pathogens.</title>
        <authorList>
            <person name="Haridas S."/>
            <person name="Albert R."/>
            <person name="Binder M."/>
            <person name="Bloem J."/>
            <person name="Labutti K."/>
            <person name="Salamov A."/>
            <person name="Andreopoulos B."/>
            <person name="Baker S."/>
            <person name="Barry K."/>
            <person name="Bills G."/>
            <person name="Bluhm B."/>
            <person name="Cannon C."/>
            <person name="Castanera R."/>
            <person name="Culley D."/>
            <person name="Daum C."/>
            <person name="Ezra D."/>
            <person name="Gonzalez J."/>
            <person name="Henrissat B."/>
            <person name="Kuo A."/>
            <person name="Liang C."/>
            <person name="Lipzen A."/>
            <person name="Lutzoni F."/>
            <person name="Magnuson J."/>
            <person name="Mondo S."/>
            <person name="Nolan M."/>
            <person name="Ohm R."/>
            <person name="Pangilinan J."/>
            <person name="Park H.-J."/>
            <person name="Ramirez L."/>
            <person name="Alfaro M."/>
            <person name="Sun H."/>
            <person name="Tritt A."/>
            <person name="Yoshinaga Y."/>
            <person name="Zwiers L.-H."/>
            <person name="Turgeon B."/>
            <person name="Goodwin S."/>
            <person name="Spatafora J."/>
            <person name="Crous P."/>
            <person name="Grigoriev I."/>
        </authorList>
    </citation>
    <scope>NUCLEOTIDE SEQUENCE</scope>
    <source>
        <strain evidence="3 5">CBS 304.34</strain>
    </source>
</reference>
<feature type="region of interest" description="Disordered" evidence="1">
    <location>
        <begin position="208"/>
        <end position="231"/>
    </location>
</feature>
<evidence type="ECO:0000313" key="5">
    <source>
        <dbReference type="RefSeq" id="XP_033575755.1"/>
    </source>
</evidence>
<evidence type="ECO:0000256" key="1">
    <source>
        <dbReference type="SAM" id="MobiDB-lite"/>
    </source>
</evidence>
<evidence type="ECO:0000313" key="4">
    <source>
        <dbReference type="Proteomes" id="UP000504636"/>
    </source>
</evidence>
<feature type="transmembrane region" description="Helical" evidence="2">
    <location>
        <begin position="29"/>
        <end position="51"/>
    </location>
</feature>
<protein>
    <recommendedName>
        <fullName evidence="6">MARVEL domain-containing protein</fullName>
    </recommendedName>
</protein>
<dbReference type="AlphaFoldDB" id="A0A6A6YJ12"/>
<reference evidence="5" key="2">
    <citation type="submission" date="2020-04" db="EMBL/GenBank/DDBJ databases">
        <authorList>
            <consortium name="NCBI Genome Project"/>
        </authorList>
    </citation>
    <scope>NUCLEOTIDE SEQUENCE</scope>
    <source>
        <strain evidence="5">CBS 304.34</strain>
    </source>
</reference>
<dbReference type="RefSeq" id="XP_033575755.1">
    <property type="nucleotide sequence ID" value="XM_033715624.1"/>
</dbReference>